<keyword evidence="4" id="KW-1185">Reference proteome</keyword>
<dbReference type="AlphaFoldDB" id="A0AAD9NLH2"/>
<feature type="domain" description="cGMP-dependent protein kinase N-terminal coiled-coil" evidence="2">
    <location>
        <begin position="17"/>
        <end position="50"/>
    </location>
</feature>
<protein>
    <recommendedName>
        <fullName evidence="2">cGMP-dependent protein kinase N-terminal coiled-coil domain-containing protein</fullName>
    </recommendedName>
</protein>
<evidence type="ECO:0000313" key="4">
    <source>
        <dbReference type="Proteomes" id="UP001209878"/>
    </source>
</evidence>
<comment type="caution">
    <text evidence="3">The sequence shown here is derived from an EMBL/GenBank/DDBJ whole genome shotgun (WGS) entry which is preliminary data.</text>
</comment>
<dbReference type="EMBL" id="JAODUO010000785">
    <property type="protein sequence ID" value="KAK2174667.1"/>
    <property type="molecule type" value="Genomic_DNA"/>
</dbReference>
<evidence type="ECO:0000256" key="1">
    <source>
        <dbReference type="SAM" id="Coils"/>
    </source>
</evidence>
<dbReference type="Proteomes" id="UP001209878">
    <property type="component" value="Unassembled WGS sequence"/>
</dbReference>
<dbReference type="Pfam" id="PF16808">
    <property type="entry name" value="PKcGMP_CC"/>
    <property type="match status" value="1"/>
</dbReference>
<proteinExistence type="predicted"/>
<evidence type="ECO:0000259" key="2">
    <source>
        <dbReference type="Pfam" id="PF16808"/>
    </source>
</evidence>
<keyword evidence="1" id="KW-0175">Coiled coil</keyword>
<organism evidence="3 4">
    <name type="scientific">Ridgeia piscesae</name>
    <name type="common">Tubeworm</name>
    <dbReference type="NCBI Taxonomy" id="27915"/>
    <lineage>
        <taxon>Eukaryota</taxon>
        <taxon>Metazoa</taxon>
        <taxon>Spiralia</taxon>
        <taxon>Lophotrochozoa</taxon>
        <taxon>Annelida</taxon>
        <taxon>Polychaeta</taxon>
        <taxon>Sedentaria</taxon>
        <taxon>Canalipalpata</taxon>
        <taxon>Sabellida</taxon>
        <taxon>Siboglinidae</taxon>
        <taxon>Ridgeia</taxon>
    </lineage>
</organism>
<dbReference type="Gene3D" id="1.20.5.170">
    <property type="match status" value="1"/>
</dbReference>
<feature type="coiled-coil region" evidence="1">
    <location>
        <begin position="11"/>
        <end position="52"/>
    </location>
</feature>
<gene>
    <name evidence="3" type="ORF">NP493_786g01052</name>
</gene>
<dbReference type="InterPro" id="IPR031831">
    <property type="entry name" value="PKcGMP_CC"/>
</dbReference>
<evidence type="ECO:0000313" key="3">
    <source>
        <dbReference type="EMBL" id="KAK2174667.1"/>
    </source>
</evidence>
<sequence length="103" mass="11538">MGTLRELQLALREKIAELRQRDELIDELEAELDEKETIIERLHNELDKYRSILSSTDLTPAESSQAGQCRGRTKRTAISAEPAGCCSSLDAQKVVQRVPKSQA</sequence>
<accession>A0AAD9NLH2</accession>
<name>A0AAD9NLH2_RIDPI</name>
<reference evidence="3" key="1">
    <citation type="journal article" date="2023" name="Mol. Biol. Evol.">
        <title>Third-Generation Sequencing Reveals the Adaptive Role of the Epigenome in Three Deep-Sea Polychaetes.</title>
        <authorList>
            <person name="Perez M."/>
            <person name="Aroh O."/>
            <person name="Sun Y."/>
            <person name="Lan Y."/>
            <person name="Juniper S.K."/>
            <person name="Young C.R."/>
            <person name="Angers B."/>
            <person name="Qian P.Y."/>
        </authorList>
    </citation>
    <scope>NUCLEOTIDE SEQUENCE</scope>
    <source>
        <strain evidence="3">R07B-5</strain>
    </source>
</reference>
<dbReference type="CDD" id="cd12086">
    <property type="entry name" value="DD_cGKI-beta"/>
    <property type="match status" value="1"/>
</dbReference>